<gene>
    <name evidence="2" type="ORF">Pla163_26010</name>
</gene>
<protein>
    <submittedName>
        <fullName evidence="2">Uncharacterized protein</fullName>
    </submittedName>
</protein>
<dbReference type="Proteomes" id="UP000319342">
    <property type="component" value="Chromosome"/>
</dbReference>
<sequence precursor="true">MSTRSTARTLATWAAGALLSTALLPATAAAQLSPSNCVSWDRIPYDTAGTLHVEGFLVAQEGAAGVEVFSAAARKFTTVSPPGSSVQGSGDWCLLIREPTTMRAYSSRLNNSAPLPPGVAPIFFDSSDDVAMVVGIDTSGVFTAWGYSAVRGLWIPQPLGAQIGPGDYAISRFVIGIRDGNNYHGFSARTGTWSTFAGPTGAQLKADGNTLIADFVPAGGGNVAAFSGVRGCWALSPQMANPSPLLLDHNTCYIRANVLTPPLSFAPCAYSAYRGTWNTSPFVQPQFGVAETISDNVVLVDNSAFGVGLDAFGAGGGTWSALPGPFRPLVVDEDYAIAIDPSGSVLGFSGVCTGPWVPEPIPLTSIGPIPIVPPDHIGGVDTGTSLHVFLPAYNSWAPPLAKTFNDVVLAADAVIELVTPGGSRAISTRWGNWIGNPPVSLATAGTGSVIAHQGPGGVIDLFDERCDMWNAPTGLGGPTLMTPGRNLCVFSPPAGSAGPGVYAYSVQRKDWTSPGPIPLPLNVGPIADENVAALVDAGGLLWAYGSPNDGHTYFQWPNGTEYHVSGPTTTAFCKPVLFDYSIRATPGHLSYLLLGSTIQCPPITLPGYLGELWLPLVGTSVYGFVGVHDADCMIDQKIPLAAPLLPCIQPWFQALTIDPGTFTVSFSCRRSDPAWIF</sequence>
<evidence type="ECO:0000313" key="3">
    <source>
        <dbReference type="Proteomes" id="UP000319342"/>
    </source>
</evidence>
<dbReference type="AlphaFoldDB" id="A0A518D1W4"/>
<feature type="signal peptide" evidence="1">
    <location>
        <begin position="1"/>
        <end position="28"/>
    </location>
</feature>
<organism evidence="2 3">
    <name type="scientific">Rohdeia mirabilis</name>
    <dbReference type="NCBI Taxonomy" id="2528008"/>
    <lineage>
        <taxon>Bacteria</taxon>
        <taxon>Pseudomonadati</taxon>
        <taxon>Planctomycetota</taxon>
        <taxon>Planctomycetia</taxon>
        <taxon>Planctomycetia incertae sedis</taxon>
        <taxon>Rohdeia</taxon>
    </lineage>
</organism>
<feature type="chain" id="PRO_5021918206" evidence="1">
    <location>
        <begin position="29"/>
        <end position="677"/>
    </location>
</feature>
<accession>A0A518D1W4</accession>
<reference evidence="2 3" key="1">
    <citation type="submission" date="2019-02" db="EMBL/GenBank/DDBJ databases">
        <title>Deep-cultivation of Planctomycetes and their phenomic and genomic characterization uncovers novel biology.</title>
        <authorList>
            <person name="Wiegand S."/>
            <person name="Jogler M."/>
            <person name="Boedeker C."/>
            <person name="Pinto D."/>
            <person name="Vollmers J."/>
            <person name="Rivas-Marin E."/>
            <person name="Kohn T."/>
            <person name="Peeters S.H."/>
            <person name="Heuer A."/>
            <person name="Rast P."/>
            <person name="Oberbeckmann S."/>
            <person name="Bunk B."/>
            <person name="Jeske O."/>
            <person name="Meyerdierks A."/>
            <person name="Storesund J.E."/>
            <person name="Kallscheuer N."/>
            <person name="Luecker S."/>
            <person name="Lage O.M."/>
            <person name="Pohl T."/>
            <person name="Merkel B.J."/>
            <person name="Hornburger P."/>
            <person name="Mueller R.-W."/>
            <person name="Bruemmer F."/>
            <person name="Labrenz M."/>
            <person name="Spormann A.M."/>
            <person name="Op den Camp H."/>
            <person name="Overmann J."/>
            <person name="Amann R."/>
            <person name="Jetten M.S.M."/>
            <person name="Mascher T."/>
            <person name="Medema M.H."/>
            <person name="Devos D.P."/>
            <person name="Kaster A.-K."/>
            <person name="Ovreas L."/>
            <person name="Rohde M."/>
            <person name="Galperin M.Y."/>
            <person name="Jogler C."/>
        </authorList>
    </citation>
    <scope>NUCLEOTIDE SEQUENCE [LARGE SCALE GENOMIC DNA]</scope>
    <source>
        <strain evidence="2 3">Pla163</strain>
    </source>
</reference>
<keyword evidence="1" id="KW-0732">Signal</keyword>
<evidence type="ECO:0000256" key="1">
    <source>
        <dbReference type="SAM" id="SignalP"/>
    </source>
</evidence>
<dbReference type="RefSeq" id="WP_145188881.1">
    <property type="nucleotide sequence ID" value="NZ_CP036290.1"/>
</dbReference>
<keyword evidence="3" id="KW-1185">Reference proteome</keyword>
<evidence type="ECO:0000313" key="2">
    <source>
        <dbReference type="EMBL" id="QDU85470.1"/>
    </source>
</evidence>
<proteinExistence type="predicted"/>
<dbReference type="EMBL" id="CP036290">
    <property type="protein sequence ID" value="QDU85470.1"/>
    <property type="molecule type" value="Genomic_DNA"/>
</dbReference>
<name>A0A518D1W4_9BACT</name>